<sequence length="128" mass="13978">MDPEFQRILERTRKERAQYFTPRWFARLFAARLNLPDTFWLGLLGPLLVAVPVMVVLAMLSKGADPAASMPVFSGLTAVLGLYWALVSRSVLIVARRAPQAGGWRWAAVVTSVAMAALALIGGLRGLL</sequence>
<keyword evidence="4" id="KW-1185">Reference proteome</keyword>
<evidence type="ECO:0000313" key="2">
    <source>
        <dbReference type="EMBL" id="GHE03365.1"/>
    </source>
</evidence>
<feature type="transmembrane region" description="Helical" evidence="1">
    <location>
        <begin position="39"/>
        <end position="60"/>
    </location>
</feature>
<dbReference type="RefSeq" id="WP_035846388.1">
    <property type="nucleotide sequence ID" value="NZ_BNAB01000012.1"/>
</dbReference>
<keyword evidence="1" id="KW-1133">Transmembrane helix</keyword>
<name>A0AAN4USX5_9RHOB</name>
<feature type="transmembrane region" description="Helical" evidence="1">
    <location>
        <begin position="106"/>
        <end position="127"/>
    </location>
</feature>
<comment type="caution">
    <text evidence="2">The sequence shown here is derived from an EMBL/GenBank/DDBJ whole genome shotgun (WGS) entry which is preliminary data.</text>
</comment>
<gene>
    <name evidence="2" type="ORF">GCM10008024_26330</name>
    <name evidence="3" type="ORF">SAMN05444006_11272</name>
</gene>
<protein>
    <submittedName>
        <fullName evidence="2">Uncharacterized protein</fullName>
    </submittedName>
</protein>
<dbReference type="Proteomes" id="UP000199541">
    <property type="component" value="Unassembled WGS sequence"/>
</dbReference>
<reference evidence="3 4" key="2">
    <citation type="submission" date="2016-10" db="EMBL/GenBank/DDBJ databases">
        <authorList>
            <person name="Varghese N."/>
            <person name="Submissions S."/>
        </authorList>
    </citation>
    <scope>NUCLEOTIDE SEQUENCE [LARGE SCALE GENOMIC DNA]</scope>
    <source>
        <strain evidence="3 4">DSM 24802</strain>
    </source>
</reference>
<dbReference type="EMBL" id="BNAB01000012">
    <property type="protein sequence ID" value="GHE03365.1"/>
    <property type="molecule type" value="Genomic_DNA"/>
</dbReference>
<reference evidence="2" key="1">
    <citation type="journal article" date="2014" name="Int. J. Syst. Evol. Microbiol.">
        <title>Complete genome sequence of Corynebacterium casei LMG S-19264T (=DSM 44701T), isolated from a smear-ripened cheese.</title>
        <authorList>
            <consortium name="US DOE Joint Genome Institute (JGI-PGF)"/>
            <person name="Walter F."/>
            <person name="Albersmeier A."/>
            <person name="Kalinowski J."/>
            <person name="Ruckert C."/>
        </authorList>
    </citation>
    <scope>NUCLEOTIDE SEQUENCE</scope>
    <source>
        <strain evidence="2">CGMCC 1.10859</strain>
    </source>
</reference>
<evidence type="ECO:0000256" key="1">
    <source>
        <dbReference type="SAM" id="Phobius"/>
    </source>
</evidence>
<feature type="transmembrane region" description="Helical" evidence="1">
    <location>
        <begin position="67"/>
        <end position="86"/>
    </location>
</feature>
<evidence type="ECO:0000313" key="3">
    <source>
        <dbReference type="EMBL" id="SDX24087.1"/>
    </source>
</evidence>
<proteinExistence type="predicted"/>
<evidence type="ECO:0000313" key="4">
    <source>
        <dbReference type="Proteomes" id="UP000199541"/>
    </source>
</evidence>
<dbReference type="EMBL" id="FNOB01000012">
    <property type="protein sequence ID" value="SDX24087.1"/>
    <property type="molecule type" value="Genomic_DNA"/>
</dbReference>
<reference evidence="2" key="3">
    <citation type="submission" date="2023-06" db="EMBL/GenBank/DDBJ databases">
        <authorList>
            <person name="Sun Q."/>
            <person name="Zhou Y."/>
        </authorList>
    </citation>
    <scope>NUCLEOTIDE SEQUENCE</scope>
    <source>
        <strain evidence="2">CGMCC 1.10859</strain>
    </source>
</reference>
<dbReference type="Proteomes" id="UP000634647">
    <property type="component" value="Unassembled WGS sequence"/>
</dbReference>
<organism evidence="2 5">
    <name type="scientific">Allgaiera indica</name>
    <dbReference type="NCBI Taxonomy" id="765699"/>
    <lineage>
        <taxon>Bacteria</taxon>
        <taxon>Pseudomonadati</taxon>
        <taxon>Pseudomonadota</taxon>
        <taxon>Alphaproteobacteria</taxon>
        <taxon>Rhodobacterales</taxon>
        <taxon>Paracoccaceae</taxon>
        <taxon>Allgaiera</taxon>
    </lineage>
</organism>
<dbReference type="AlphaFoldDB" id="A0AAN4USX5"/>
<keyword evidence="1" id="KW-0472">Membrane</keyword>
<accession>A0AAN4USX5</accession>
<evidence type="ECO:0000313" key="5">
    <source>
        <dbReference type="Proteomes" id="UP000634647"/>
    </source>
</evidence>
<keyword evidence="1" id="KW-0812">Transmembrane</keyword>